<proteinExistence type="inferred from homology"/>
<feature type="compositionally biased region" description="Low complexity" evidence="2">
    <location>
        <begin position="143"/>
        <end position="152"/>
    </location>
</feature>
<dbReference type="Ensembl" id="ENSSFAT00005034447.1">
    <property type="protein sequence ID" value="ENSSFAP00005033280.1"/>
    <property type="gene ID" value="ENSSFAG00005016827.1"/>
</dbReference>
<organism evidence="4 5">
    <name type="scientific">Salarias fasciatus</name>
    <name type="common">Jewelled blenny</name>
    <name type="synonym">Blennius fasciatus</name>
    <dbReference type="NCBI Taxonomy" id="181472"/>
    <lineage>
        <taxon>Eukaryota</taxon>
        <taxon>Metazoa</taxon>
        <taxon>Chordata</taxon>
        <taxon>Craniata</taxon>
        <taxon>Vertebrata</taxon>
        <taxon>Euteleostomi</taxon>
        <taxon>Actinopterygii</taxon>
        <taxon>Neopterygii</taxon>
        <taxon>Teleostei</taxon>
        <taxon>Neoteleostei</taxon>
        <taxon>Acanthomorphata</taxon>
        <taxon>Ovalentaria</taxon>
        <taxon>Blenniimorphae</taxon>
        <taxon>Blenniiformes</taxon>
        <taxon>Blennioidei</taxon>
        <taxon>Blenniidae</taxon>
        <taxon>Salariinae</taxon>
        <taxon>Salarias</taxon>
    </lineage>
</organism>
<dbReference type="PRINTS" id="PR00310">
    <property type="entry name" value="ANTIPRLFBTG1"/>
</dbReference>
<dbReference type="Pfam" id="PF07742">
    <property type="entry name" value="BTG"/>
    <property type="match status" value="1"/>
</dbReference>
<reference evidence="4" key="1">
    <citation type="submission" date="2019-06" db="EMBL/GenBank/DDBJ databases">
        <authorList>
            <consortium name="Wellcome Sanger Institute Data Sharing"/>
        </authorList>
    </citation>
    <scope>NUCLEOTIDE SEQUENCE [LARGE SCALE GENOMIC DNA]</scope>
</reference>
<dbReference type="GO" id="GO:0005634">
    <property type="term" value="C:nucleus"/>
    <property type="evidence" value="ECO:0007669"/>
    <property type="project" value="TreeGrafter"/>
</dbReference>
<dbReference type="InParanoid" id="A0A672HWH6"/>
<dbReference type="Gene3D" id="3.90.640.90">
    <property type="entry name" value="Anti-proliferative protein, N-terminal domain"/>
    <property type="match status" value="1"/>
</dbReference>
<feature type="compositionally biased region" description="Basic and acidic residues" evidence="2">
    <location>
        <begin position="160"/>
        <end position="179"/>
    </location>
</feature>
<name>A0A672HWH6_SALFA</name>
<evidence type="ECO:0000313" key="4">
    <source>
        <dbReference type="Ensembl" id="ENSSFAP00005033280.1"/>
    </source>
</evidence>
<comment type="similarity">
    <text evidence="1">Belongs to the BTG family.</text>
</comment>
<dbReference type="FunFam" id="3.90.640.90:FF:000002">
    <property type="entry name" value="BTG anti-proliferation factor 4"/>
    <property type="match status" value="1"/>
</dbReference>
<dbReference type="InterPro" id="IPR036054">
    <property type="entry name" value="BTG-like_sf"/>
</dbReference>
<keyword evidence="5" id="KW-1185">Reference proteome</keyword>
<accession>A0A672HWH6</accession>
<dbReference type="PROSITE" id="PS00960">
    <property type="entry name" value="BTG_1"/>
    <property type="match status" value="1"/>
</dbReference>
<dbReference type="PANTHER" id="PTHR22978:SF12">
    <property type="entry name" value="MATERNAL B9.15 PROTEIN-LIKE ISOFORM X1"/>
    <property type="match status" value="1"/>
</dbReference>
<feature type="region of interest" description="Disordered" evidence="2">
    <location>
        <begin position="110"/>
        <end position="228"/>
    </location>
</feature>
<dbReference type="FunCoup" id="A0A672HWH6">
    <property type="interactions" value="47"/>
</dbReference>
<feature type="domain" description="Anti-proliferative protein" evidence="3">
    <location>
        <begin position="42"/>
        <end position="62"/>
    </location>
</feature>
<reference evidence="4" key="2">
    <citation type="submission" date="2025-08" db="UniProtKB">
        <authorList>
            <consortium name="Ensembl"/>
        </authorList>
    </citation>
    <scope>IDENTIFICATION</scope>
</reference>
<dbReference type="InterPro" id="IPR033332">
    <property type="entry name" value="BTG"/>
</dbReference>
<dbReference type="Proteomes" id="UP000472267">
    <property type="component" value="Chromosome 11"/>
</dbReference>
<evidence type="ECO:0000256" key="1">
    <source>
        <dbReference type="ARBA" id="ARBA00007989"/>
    </source>
</evidence>
<dbReference type="PANTHER" id="PTHR22978">
    <property type="entry name" value="B-CELL TRANSLOCATION GENE"/>
    <property type="match status" value="1"/>
</dbReference>
<dbReference type="AlphaFoldDB" id="A0A672HWH6"/>
<protein>
    <submittedName>
        <fullName evidence="4">Si:dkey-79d12.5</fullName>
    </submittedName>
</protein>
<sequence>MRREVKAAVIFFKRLAVARGKLDLVKADLFAEKLQQVMSDKYTGHWYPECPTKGQAYRCIRINNQSPPDDMLLKACKQSDIPYSSLGLPPEITVWVDPLEVSVRSGENGRPFTIARFSPNEEQGDPIDESSNVDTSDYHSETSSDCSSIVSSDTEEDPKDGEAKDKQAKPGPAIDKEAVKGATYTIAMVPRVRTRPVDGQPKVKVVRPMVIPPTAEEPPAGASHSPPQ</sequence>
<evidence type="ECO:0000313" key="5">
    <source>
        <dbReference type="Proteomes" id="UP000472267"/>
    </source>
</evidence>
<dbReference type="InterPro" id="IPR002087">
    <property type="entry name" value="Anti_prolifrtn"/>
</dbReference>
<dbReference type="SUPFAM" id="SSF160696">
    <property type="entry name" value="BTG domain-like"/>
    <property type="match status" value="1"/>
</dbReference>
<evidence type="ECO:0000259" key="3">
    <source>
        <dbReference type="PROSITE" id="PS00960"/>
    </source>
</evidence>
<evidence type="ECO:0000256" key="2">
    <source>
        <dbReference type="SAM" id="MobiDB-lite"/>
    </source>
</evidence>
<gene>
    <name evidence="4" type="primary">si:dkey-79d12.5</name>
</gene>
<reference evidence="4" key="3">
    <citation type="submission" date="2025-09" db="UniProtKB">
        <authorList>
            <consortium name="Ensembl"/>
        </authorList>
    </citation>
    <scope>IDENTIFICATION</scope>
</reference>
<dbReference type="OMA" id="PCEIALW"/>
<dbReference type="SMART" id="SM00099">
    <property type="entry name" value="btg1"/>
    <property type="match status" value="1"/>
</dbReference>
<dbReference type="GO" id="GO:0005737">
    <property type="term" value="C:cytoplasm"/>
    <property type="evidence" value="ECO:0007669"/>
    <property type="project" value="TreeGrafter"/>
</dbReference>